<reference evidence="1 2" key="1">
    <citation type="submission" date="2019-02" db="EMBL/GenBank/DDBJ databases">
        <title>Deep-cultivation of Planctomycetes and their phenomic and genomic characterization uncovers novel biology.</title>
        <authorList>
            <person name="Wiegand S."/>
            <person name="Jogler M."/>
            <person name="Boedeker C."/>
            <person name="Pinto D."/>
            <person name="Vollmers J."/>
            <person name="Rivas-Marin E."/>
            <person name="Kohn T."/>
            <person name="Peeters S.H."/>
            <person name="Heuer A."/>
            <person name="Rast P."/>
            <person name="Oberbeckmann S."/>
            <person name="Bunk B."/>
            <person name="Jeske O."/>
            <person name="Meyerdierks A."/>
            <person name="Storesund J.E."/>
            <person name="Kallscheuer N."/>
            <person name="Luecker S."/>
            <person name="Lage O.M."/>
            <person name="Pohl T."/>
            <person name="Merkel B.J."/>
            <person name="Hornburger P."/>
            <person name="Mueller R.-W."/>
            <person name="Bruemmer F."/>
            <person name="Labrenz M."/>
            <person name="Spormann A.M."/>
            <person name="Op den Camp H."/>
            <person name="Overmann J."/>
            <person name="Amann R."/>
            <person name="Jetten M.S.M."/>
            <person name="Mascher T."/>
            <person name="Medema M.H."/>
            <person name="Devos D.P."/>
            <person name="Kaster A.-K."/>
            <person name="Ovreas L."/>
            <person name="Rohde M."/>
            <person name="Galperin M.Y."/>
            <person name="Jogler C."/>
        </authorList>
    </citation>
    <scope>NUCLEOTIDE SEQUENCE [LARGE SCALE GENOMIC DNA]</scope>
    <source>
        <strain evidence="1 2">SV_7m_r</strain>
    </source>
</reference>
<name>A0A517SZ18_9BACT</name>
<sequence>MRAFVLLGVFALTSLNIIPTSTLVADDEIVDGKGQKVVVHLSHFTDDLHRCFMAVKVANLMQEYGADVTMFVDLEGVRIAERKEHLKFTWGEGSPTLAELYDKFAKGGGKVIVCRHCAQSAHITDPGLKRNAQIGTTATLGKLLIEADKVMDY</sequence>
<dbReference type="InterPro" id="IPR003787">
    <property type="entry name" value="Sulphur_relay_DsrE/F-like"/>
</dbReference>
<proteinExistence type="predicted"/>
<dbReference type="AlphaFoldDB" id="A0A517SZ18"/>
<evidence type="ECO:0000313" key="1">
    <source>
        <dbReference type="EMBL" id="QDT61395.1"/>
    </source>
</evidence>
<protein>
    <submittedName>
        <fullName evidence="1">DsrE/DsrF-like family protein</fullName>
    </submittedName>
</protein>
<dbReference type="RefSeq" id="WP_145275445.1">
    <property type="nucleotide sequence ID" value="NZ_CP036272.1"/>
</dbReference>
<accession>A0A517SZ18</accession>
<evidence type="ECO:0000313" key="2">
    <source>
        <dbReference type="Proteomes" id="UP000315003"/>
    </source>
</evidence>
<dbReference type="Gene3D" id="3.40.1260.10">
    <property type="entry name" value="DsrEFH-like"/>
    <property type="match status" value="1"/>
</dbReference>
<dbReference type="Pfam" id="PF02635">
    <property type="entry name" value="DsrE"/>
    <property type="match status" value="1"/>
</dbReference>
<organism evidence="1 2">
    <name type="scientific">Stieleria bergensis</name>
    <dbReference type="NCBI Taxonomy" id="2528025"/>
    <lineage>
        <taxon>Bacteria</taxon>
        <taxon>Pseudomonadati</taxon>
        <taxon>Planctomycetota</taxon>
        <taxon>Planctomycetia</taxon>
        <taxon>Pirellulales</taxon>
        <taxon>Pirellulaceae</taxon>
        <taxon>Stieleria</taxon>
    </lineage>
</organism>
<dbReference type="SUPFAM" id="SSF75169">
    <property type="entry name" value="DsrEFH-like"/>
    <property type="match status" value="1"/>
</dbReference>
<gene>
    <name evidence="1" type="ORF">SV7mr_39300</name>
</gene>
<dbReference type="EMBL" id="CP036272">
    <property type="protein sequence ID" value="QDT61395.1"/>
    <property type="molecule type" value="Genomic_DNA"/>
</dbReference>
<keyword evidence="2" id="KW-1185">Reference proteome</keyword>
<dbReference type="Proteomes" id="UP000315003">
    <property type="component" value="Chromosome"/>
</dbReference>
<dbReference type="InterPro" id="IPR027396">
    <property type="entry name" value="DsrEFH-like"/>
</dbReference>
<dbReference type="OrthoDB" id="9812053at2"/>